<feature type="compositionally biased region" description="Gly residues" evidence="2">
    <location>
        <begin position="79"/>
        <end position="93"/>
    </location>
</feature>
<dbReference type="FunFam" id="3.40.50.720:FF:000085">
    <property type="entry name" value="Dihydroflavonol reductase"/>
    <property type="match status" value="1"/>
</dbReference>
<name>A0A835XUM0_9CHLO</name>
<dbReference type="InterPro" id="IPR036291">
    <property type="entry name" value="NAD(P)-bd_dom_sf"/>
</dbReference>
<keyword evidence="1" id="KW-0560">Oxidoreductase</keyword>
<comment type="caution">
    <text evidence="5">The sequence shown here is derived from an EMBL/GenBank/DDBJ whole genome shotgun (WGS) entry which is preliminary data.</text>
</comment>
<evidence type="ECO:0000313" key="6">
    <source>
        <dbReference type="Proteomes" id="UP000612055"/>
    </source>
</evidence>
<keyword evidence="3" id="KW-0472">Membrane</keyword>
<dbReference type="SUPFAM" id="SSF51735">
    <property type="entry name" value="NAD(P)-binding Rossmann-fold domains"/>
    <property type="match status" value="1"/>
</dbReference>
<evidence type="ECO:0000256" key="2">
    <source>
        <dbReference type="SAM" id="MobiDB-lite"/>
    </source>
</evidence>
<dbReference type="Gene3D" id="3.40.50.720">
    <property type="entry name" value="NAD(P)-binding Rossmann-like Domain"/>
    <property type="match status" value="1"/>
</dbReference>
<dbReference type="GO" id="GO:0016616">
    <property type="term" value="F:oxidoreductase activity, acting on the CH-OH group of donors, NAD or NADP as acceptor"/>
    <property type="evidence" value="ECO:0007669"/>
    <property type="project" value="TreeGrafter"/>
</dbReference>
<evidence type="ECO:0000256" key="1">
    <source>
        <dbReference type="ARBA" id="ARBA00023002"/>
    </source>
</evidence>
<dbReference type="PANTHER" id="PTHR10366:SF852">
    <property type="entry name" value="CINNAMOYL-COA REDUCTASE CAD2"/>
    <property type="match status" value="1"/>
</dbReference>
<evidence type="ECO:0000313" key="5">
    <source>
        <dbReference type="EMBL" id="KAG2489308.1"/>
    </source>
</evidence>
<keyword evidence="3" id="KW-1133">Transmembrane helix</keyword>
<keyword evidence="3" id="KW-0812">Transmembrane</keyword>
<feature type="transmembrane region" description="Helical" evidence="3">
    <location>
        <begin position="22"/>
        <end position="39"/>
    </location>
</feature>
<sequence>MSSAAASPHGAPGWPGLSPGPLLLPLLLGSLLAAVVVAARRLVLRARRAAAAPSAGAAQAAAERGRLLAPGGAAERPGEGAGGQGGGRPGGGEDASLTARVPLHPAELQAPATTVCVTGATGYLAGVLTARLLAAGHTVRGTVRALDPAHPAQAALLALPGAEERLSLHEADLMAPGSFDPALRGCTAVFHTASPFDMAKDAEDLVGPAVRGVENVLGSCSRTPSVNRVVLTSSIAATCSSAGEHGAGKKVDEGCWNSTASPAFLPYHYSKTQAERRAWELAEQQDRQACPSEAGWRLVVLLPGLVLGPCVGAGRGRASAESVRLLRRLLSGIMYPFAPNMGVAHVDIRDVAAGHCLAAFTPGASGRYLLVAGGARMRRMTAVLARLYPGGSVRAAVLPVRRWVVWLLAPYMRLRRDVVVASWGAPPVYHTARAEGELGVGAKGWLPLEVSLYDMVEDLAAKKLVRHPMGPQRPSSASPE</sequence>
<dbReference type="Proteomes" id="UP000612055">
    <property type="component" value="Unassembled WGS sequence"/>
</dbReference>
<dbReference type="EMBL" id="JAEHOE010000074">
    <property type="protein sequence ID" value="KAG2489308.1"/>
    <property type="molecule type" value="Genomic_DNA"/>
</dbReference>
<feature type="region of interest" description="Disordered" evidence="2">
    <location>
        <begin position="70"/>
        <end position="97"/>
    </location>
</feature>
<dbReference type="InterPro" id="IPR050425">
    <property type="entry name" value="NAD(P)_dehydrat-like"/>
</dbReference>
<accession>A0A835XUM0</accession>
<feature type="domain" description="NAD-dependent epimerase/dehydratase" evidence="4">
    <location>
        <begin position="115"/>
        <end position="359"/>
    </location>
</feature>
<evidence type="ECO:0000256" key="3">
    <source>
        <dbReference type="SAM" id="Phobius"/>
    </source>
</evidence>
<dbReference type="AlphaFoldDB" id="A0A835XUM0"/>
<keyword evidence="6" id="KW-1185">Reference proteome</keyword>
<dbReference type="PANTHER" id="PTHR10366">
    <property type="entry name" value="NAD DEPENDENT EPIMERASE/DEHYDRATASE"/>
    <property type="match status" value="1"/>
</dbReference>
<proteinExistence type="predicted"/>
<dbReference type="Pfam" id="PF01370">
    <property type="entry name" value="Epimerase"/>
    <property type="match status" value="1"/>
</dbReference>
<organism evidence="5 6">
    <name type="scientific">Edaphochlamys debaryana</name>
    <dbReference type="NCBI Taxonomy" id="47281"/>
    <lineage>
        <taxon>Eukaryota</taxon>
        <taxon>Viridiplantae</taxon>
        <taxon>Chlorophyta</taxon>
        <taxon>core chlorophytes</taxon>
        <taxon>Chlorophyceae</taxon>
        <taxon>CS clade</taxon>
        <taxon>Chlamydomonadales</taxon>
        <taxon>Chlamydomonadales incertae sedis</taxon>
        <taxon>Edaphochlamys</taxon>
    </lineage>
</organism>
<dbReference type="InterPro" id="IPR001509">
    <property type="entry name" value="Epimerase_deHydtase"/>
</dbReference>
<evidence type="ECO:0000259" key="4">
    <source>
        <dbReference type="Pfam" id="PF01370"/>
    </source>
</evidence>
<protein>
    <recommendedName>
        <fullName evidence="4">NAD-dependent epimerase/dehydratase domain-containing protein</fullName>
    </recommendedName>
</protein>
<gene>
    <name evidence="5" type="ORF">HYH03_012140</name>
</gene>
<dbReference type="OrthoDB" id="2735536at2759"/>
<reference evidence="5" key="1">
    <citation type="journal article" date="2020" name="bioRxiv">
        <title>Comparative genomics of Chlamydomonas.</title>
        <authorList>
            <person name="Craig R.J."/>
            <person name="Hasan A.R."/>
            <person name="Ness R.W."/>
            <person name="Keightley P.D."/>
        </authorList>
    </citation>
    <scope>NUCLEOTIDE SEQUENCE</scope>
    <source>
        <strain evidence="5">CCAP 11/70</strain>
    </source>
</reference>